<evidence type="ECO:0008006" key="4">
    <source>
        <dbReference type="Google" id="ProtNLM"/>
    </source>
</evidence>
<organism evidence="2 3">
    <name type="scientific">Nitrososphaera gargensis (strain Ga9.2)</name>
    <dbReference type="NCBI Taxonomy" id="1237085"/>
    <lineage>
        <taxon>Archaea</taxon>
        <taxon>Nitrososphaerota</taxon>
        <taxon>Nitrososphaeria</taxon>
        <taxon>Nitrososphaerales</taxon>
        <taxon>Nitrososphaeraceae</taxon>
        <taxon>Nitrososphaera</taxon>
    </lineage>
</organism>
<dbReference type="HOGENOM" id="CLU_028523_2_1_2"/>
<name>K0IEB0_NITGG</name>
<evidence type="ECO:0000313" key="2">
    <source>
        <dbReference type="EMBL" id="AFU57143.1"/>
    </source>
</evidence>
<dbReference type="OrthoDB" id="10691at2157"/>
<dbReference type="EMBL" id="CP002408">
    <property type="protein sequence ID" value="AFU57143.1"/>
    <property type="molecule type" value="Genomic_DNA"/>
</dbReference>
<dbReference type="Gene3D" id="3.30.70.1380">
    <property type="entry name" value="Transcriptional regulatory protein pf0864 domain like"/>
    <property type="match status" value="1"/>
</dbReference>
<protein>
    <recommendedName>
        <fullName evidence="4">Nickel pincer cofactor biosynthesis protein LarC</fullName>
    </recommendedName>
</protein>
<dbReference type="AlphaFoldDB" id="K0IEB0"/>
<dbReference type="GeneID" id="13796370"/>
<sequence length="419" mass="44540">MAAKVAVVDCQVAGIAGDMLMASLVDAGANKAKVIDAIFACQDSLKGSKISKVDFAKVVSHGFTATQLQMKYSDSVHERKGAEMHRSLARCCDSLGLDQKAKTFALESLKTIISTEARIHGEDFASIHLHEASSIDTLADLVGCAVALQDLGLFDGSRIYSTKVAVGGGLLKFSHGTVPNPASAILEIFKNRQFVLVGGPVEDELTTPTGAAMLVNLASGSINYYPNIAPEKIGYGVGTKKFDGFANVVRVLVGTSGVGVTEIAKDTVCVVETNIDDVSGELVGNLVEKLSEIAKDVTVIPGTTKKSRPTYLIRIISENAELNNVLDVLFSESGTLGARVQEVERYVLPRAVLIVPVDISGSTFNVHVKVVKDRAGRITNAKPEFEDVRVIASRCHMPVKRAMELVNAQVAKRIGGGDT</sequence>
<dbReference type="Proteomes" id="UP000008037">
    <property type="component" value="Chromosome"/>
</dbReference>
<proteinExistence type="predicted"/>
<reference evidence="2 3" key="1">
    <citation type="journal article" date="2012" name="Environ. Microbiol.">
        <title>The genome of the ammonia-oxidizing Candidatus Nitrososphaera gargensis: insights into metabolic versatility and environmental adaptations.</title>
        <authorList>
            <person name="Spang A."/>
            <person name="Poehlein A."/>
            <person name="Offre P."/>
            <person name="Zumbragel S."/>
            <person name="Haider S."/>
            <person name="Rychlik N."/>
            <person name="Nowka B."/>
            <person name="Schmeisser C."/>
            <person name="Lebedeva E.V."/>
            <person name="Rattei T."/>
            <person name="Bohm C."/>
            <person name="Schmid M."/>
            <person name="Galushko A."/>
            <person name="Hatzenpichler R."/>
            <person name="Weinmaier T."/>
            <person name="Daniel R."/>
            <person name="Schleper C."/>
            <person name="Spieck E."/>
            <person name="Streit W."/>
            <person name="Wagner M."/>
        </authorList>
    </citation>
    <scope>NUCLEOTIDE SEQUENCE [LARGE SCALE GENOMIC DNA]</scope>
    <source>
        <strain evidence="3">Ga9.2</strain>
    </source>
</reference>
<dbReference type="BioCyc" id="CNIT1237085:G1324-194-MONOMER"/>
<keyword evidence="1" id="KW-0533">Nickel</keyword>
<dbReference type="PATRIC" id="fig|1237085.11.peg.194"/>
<dbReference type="Gene3D" id="3.10.20.300">
    <property type="entry name" value="mk0293 like domain"/>
    <property type="match status" value="1"/>
</dbReference>
<gene>
    <name evidence="2" type="ordered locus">Ngar_c01940</name>
</gene>
<dbReference type="InParanoid" id="K0IEB0"/>
<dbReference type="STRING" id="1237085.Ngar_c01940"/>
<accession>K0IEB0</accession>
<dbReference type="InterPro" id="IPR002822">
    <property type="entry name" value="Ni_insertion"/>
</dbReference>
<dbReference type="NCBIfam" id="TIGR00299">
    <property type="entry name" value="nickel pincer cofactor biosynthesis protein LarC"/>
    <property type="match status" value="1"/>
</dbReference>
<dbReference type="Pfam" id="PF01969">
    <property type="entry name" value="Ni_insertion"/>
    <property type="match status" value="1"/>
</dbReference>
<dbReference type="RefSeq" id="WP_015017716.1">
    <property type="nucleotide sequence ID" value="NC_018719.1"/>
</dbReference>
<dbReference type="PANTHER" id="PTHR36566">
    <property type="entry name" value="NICKEL INSERTION PROTEIN-RELATED"/>
    <property type="match status" value="1"/>
</dbReference>
<dbReference type="PANTHER" id="PTHR36566:SF1">
    <property type="entry name" value="PYRIDINIUM-3,5-BISTHIOCARBOXYLIC ACID MONONUCLEOTIDE NICKEL INSERTION PROTEIN"/>
    <property type="match status" value="1"/>
</dbReference>
<evidence type="ECO:0000256" key="1">
    <source>
        <dbReference type="ARBA" id="ARBA00022596"/>
    </source>
</evidence>
<dbReference type="KEGG" id="nga:Ngar_c01940"/>
<keyword evidence="3" id="KW-1185">Reference proteome</keyword>
<evidence type="ECO:0000313" key="3">
    <source>
        <dbReference type="Proteomes" id="UP000008037"/>
    </source>
</evidence>